<dbReference type="Proteomes" id="UP000004956">
    <property type="component" value="Unassembled WGS sequence"/>
</dbReference>
<dbReference type="AlphaFoldDB" id="H3KGQ6"/>
<organism evidence="1 2">
    <name type="scientific">Sutterella parvirubra YIT 11816</name>
    <dbReference type="NCBI Taxonomy" id="762967"/>
    <lineage>
        <taxon>Bacteria</taxon>
        <taxon>Pseudomonadati</taxon>
        <taxon>Pseudomonadota</taxon>
        <taxon>Betaproteobacteria</taxon>
        <taxon>Burkholderiales</taxon>
        <taxon>Sutterellaceae</taxon>
        <taxon>Sutterella</taxon>
    </lineage>
</organism>
<reference evidence="1 2" key="1">
    <citation type="submission" date="2011-11" db="EMBL/GenBank/DDBJ databases">
        <authorList>
            <person name="Weinstock G."/>
            <person name="Sodergren E."/>
            <person name="Clifton S."/>
            <person name="Fulton L."/>
            <person name="Fulton B."/>
            <person name="Courtney L."/>
            <person name="Fronick C."/>
            <person name="Harrison M."/>
            <person name="Strong C."/>
            <person name="Farmer C."/>
            <person name="Delahaunty K."/>
            <person name="Markovic C."/>
            <person name="Hall O."/>
            <person name="Minx P."/>
            <person name="Tomlinson C."/>
            <person name="Mitreva M."/>
            <person name="Hou S."/>
            <person name="Chen J."/>
            <person name="Wollam A."/>
            <person name="Pepin K.H."/>
            <person name="Johnson M."/>
            <person name="Bhonagiri V."/>
            <person name="Zhang X."/>
            <person name="Suruliraj S."/>
            <person name="Warren W."/>
            <person name="Chinwalla A."/>
            <person name="Mardis E.R."/>
            <person name="Wilson R.K."/>
        </authorList>
    </citation>
    <scope>NUCLEOTIDE SEQUENCE [LARGE SCALE GENOMIC DNA]</scope>
    <source>
        <strain evidence="1 2">YIT 11816</strain>
    </source>
</reference>
<accession>H3KGQ6</accession>
<feature type="non-terminal residue" evidence="1">
    <location>
        <position position="45"/>
    </location>
</feature>
<comment type="caution">
    <text evidence="1">The sequence shown here is derived from an EMBL/GenBank/DDBJ whole genome shotgun (WGS) entry which is preliminary data.</text>
</comment>
<evidence type="ECO:0000313" key="2">
    <source>
        <dbReference type="Proteomes" id="UP000004956"/>
    </source>
</evidence>
<sequence>MNAVNLAVGRLQHEASASTDGYAALKGDAFLDGLHNIARGEPVNA</sequence>
<keyword evidence="2" id="KW-1185">Reference proteome</keyword>
<proteinExistence type="predicted"/>
<evidence type="ECO:0000313" key="1">
    <source>
        <dbReference type="EMBL" id="EHY30705.1"/>
    </source>
</evidence>
<dbReference type="HOGENOM" id="CLU_3370629_0_0_4"/>
<protein>
    <submittedName>
        <fullName evidence="1">Uncharacterized protein</fullName>
    </submittedName>
</protein>
<dbReference type="EMBL" id="AFBQ01000291">
    <property type="protein sequence ID" value="EHY30705.1"/>
    <property type="molecule type" value="Genomic_DNA"/>
</dbReference>
<gene>
    <name evidence="1" type="ORF">HMPREF9440_01938</name>
</gene>
<name>H3KGQ6_9BURK</name>